<accession>A0A3M8EZ36</accession>
<protein>
    <recommendedName>
        <fullName evidence="3">Acetoacetate decarboxylase</fullName>
    </recommendedName>
</protein>
<dbReference type="RefSeq" id="WP_050363878.1">
    <property type="nucleotide sequence ID" value="NZ_JBIRWO010000021.1"/>
</dbReference>
<gene>
    <name evidence="1" type="ORF">SFRA_021765</name>
</gene>
<keyword evidence="2" id="KW-1185">Reference proteome</keyword>
<reference evidence="1 2" key="1">
    <citation type="journal article" date="2014" name="Genome Announc.">
        <title>Draft Genome Sequence of Streptomyces fradiae ATCC 19609, a Strain Highly Sensitive to Antibiotics.</title>
        <authorList>
            <person name="Bekker O.B."/>
            <person name="Klimina K.M."/>
            <person name="Vatlin A.A."/>
            <person name="Zakharevich N.V."/>
            <person name="Kasianov A.S."/>
            <person name="Danilenko V.N."/>
        </authorList>
    </citation>
    <scope>NUCLEOTIDE SEQUENCE [LARGE SCALE GENOMIC DNA]</scope>
    <source>
        <strain evidence="1 2">ATCC 19609</strain>
    </source>
</reference>
<dbReference type="Gene3D" id="2.40.400.10">
    <property type="entry name" value="Acetoacetate decarboxylase-like"/>
    <property type="match status" value="1"/>
</dbReference>
<proteinExistence type="predicted"/>
<dbReference type="InterPro" id="IPR023375">
    <property type="entry name" value="ADC_dom_sf"/>
</dbReference>
<evidence type="ECO:0000313" key="2">
    <source>
        <dbReference type="Proteomes" id="UP000028058"/>
    </source>
</evidence>
<evidence type="ECO:0000313" key="1">
    <source>
        <dbReference type="EMBL" id="RKM93142.1"/>
    </source>
</evidence>
<organism evidence="1 2">
    <name type="scientific">Streptomyces xinghaiensis</name>
    <dbReference type="NCBI Taxonomy" id="1038928"/>
    <lineage>
        <taxon>Bacteria</taxon>
        <taxon>Bacillati</taxon>
        <taxon>Actinomycetota</taxon>
        <taxon>Actinomycetes</taxon>
        <taxon>Kitasatosporales</taxon>
        <taxon>Streptomycetaceae</taxon>
        <taxon>Streptomyces</taxon>
    </lineage>
</organism>
<sequence length="208" mass="22881">MPDPTGGQPSHPPAPWVSRGEMWFGLLPVRRPPDLPPDLRPLGPRDRIAVGVVRYREGTLRYDELALGPLVRRGRRAGLLIQRIWVDDDASVRGGRAIWGLPKEPAEFTWTGDSLRVGDDGGTLARITFRPGRGPLSALPPLPAVLPGFGGTPGRRLFIAGRLAGRPRREAMTVTEWSDRLPPLRHGRARPSLAVRPFRMTVPGPVRC</sequence>
<dbReference type="Pfam" id="PF06314">
    <property type="entry name" value="ADC"/>
    <property type="match status" value="1"/>
</dbReference>
<dbReference type="Proteomes" id="UP000028058">
    <property type="component" value="Unassembled WGS sequence"/>
</dbReference>
<dbReference type="SUPFAM" id="SSF160104">
    <property type="entry name" value="Acetoacetate decarboxylase-like"/>
    <property type="match status" value="1"/>
</dbReference>
<dbReference type="EMBL" id="JNAD02000011">
    <property type="protein sequence ID" value="RKM93142.1"/>
    <property type="molecule type" value="Genomic_DNA"/>
</dbReference>
<dbReference type="OrthoDB" id="834556at2"/>
<evidence type="ECO:0008006" key="3">
    <source>
        <dbReference type="Google" id="ProtNLM"/>
    </source>
</evidence>
<dbReference type="AlphaFoldDB" id="A0A3M8EZ36"/>
<dbReference type="GO" id="GO:0016829">
    <property type="term" value="F:lyase activity"/>
    <property type="evidence" value="ECO:0007669"/>
    <property type="project" value="InterPro"/>
</dbReference>
<dbReference type="InterPro" id="IPR010451">
    <property type="entry name" value="Acetoacetate_decarboxylase"/>
</dbReference>
<comment type="caution">
    <text evidence="1">The sequence shown here is derived from an EMBL/GenBank/DDBJ whole genome shotgun (WGS) entry which is preliminary data.</text>
</comment>
<name>A0A3M8EZ36_9ACTN</name>